<dbReference type="GO" id="GO:0005829">
    <property type="term" value="C:cytosol"/>
    <property type="evidence" value="ECO:0007669"/>
    <property type="project" value="TreeGrafter"/>
</dbReference>
<dbReference type="GO" id="GO:0016791">
    <property type="term" value="F:phosphatase activity"/>
    <property type="evidence" value="ECO:0007669"/>
    <property type="project" value="TreeGrafter"/>
</dbReference>
<sequence length="291" mass="30760">MLILCDVDGTVVDNNQLVPDSARTALAQANANGHILMLCTGRSLPEVYDFLWDLGFSGIVAANGSYVKIGEQVVVDNRIPAELVPQVSKFLEESGGTYVWQSPDKVNASDGAWRVFGFATEEQVLAAARGENGHDWEKQPASHGGNWQAYIRQVLPYVQPGLPTDPNKVTFTLAATSPVTLDDMRERWGDYFEVVDGSYDPGNGSRGGEIVLKGNTKASGMLAAAKYLGVGIDQVVAIGDSSNDLEVLEAAGLGICMGNGTAAAKAAANWISTDIHDGGLANALRYAGAIS</sequence>
<dbReference type="GO" id="GO:0000287">
    <property type="term" value="F:magnesium ion binding"/>
    <property type="evidence" value="ECO:0007669"/>
    <property type="project" value="TreeGrafter"/>
</dbReference>
<evidence type="ECO:0000313" key="2">
    <source>
        <dbReference type="Proteomes" id="UP000830236"/>
    </source>
</evidence>
<evidence type="ECO:0000313" key="1">
    <source>
        <dbReference type="EMBL" id="UQF80360.1"/>
    </source>
</evidence>
<dbReference type="EMBL" id="CP097095">
    <property type="protein sequence ID" value="UQF80360.1"/>
    <property type="molecule type" value="Genomic_DNA"/>
</dbReference>
<dbReference type="PANTHER" id="PTHR10000:SF25">
    <property type="entry name" value="PHOSPHATASE YKRA-RELATED"/>
    <property type="match status" value="1"/>
</dbReference>
<dbReference type="PROSITE" id="PS01229">
    <property type="entry name" value="COF_2"/>
    <property type="match status" value="1"/>
</dbReference>
<name>A0A9E7AGR7_9ACTO</name>
<reference evidence="1" key="1">
    <citation type="submission" date="2022-05" db="EMBL/GenBank/DDBJ databases">
        <title>Using nanopore sequencing to obtain complete genomes from saliva samples.</title>
        <authorList>
            <person name="Baker J.L."/>
        </authorList>
    </citation>
    <scope>NUCLEOTIDE SEQUENCE</scope>
    <source>
        <strain evidence="1">JCVI-JB-Ag32</strain>
    </source>
</reference>
<protein>
    <submittedName>
        <fullName evidence="1">HAD family hydrolase</fullName>
    </submittedName>
</protein>
<dbReference type="Proteomes" id="UP000830236">
    <property type="component" value="Chromosome"/>
</dbReference>
<proteinExistence type="predicted"/>
<dbReference type="Pfam" id="PF08282">
    <property type="entry name" value="Hydrolase_3"/>
    <property type="match status" value="1"/>
</dbReference>
<keyword evidence="1" id="KW-0378">Hydrolase</keyword>
<dbReference type="AlphaFoldDB" id="A0A9E7AGR7"/>
<dbReference type="KEGG" id="agh:M3I41_03575"/>
<organism evidence="1 2">
    <name type="scientific">Actinomyces graevenitzii</name>
    <dbReference type="NCBI Taxonomy" id="55565"/>
    <lineage>
        <taxon>Bacteria</taxon>
        <taxon>Bacillati</taxon>
        <taxon>Actinomycetota</taxon>
        <taxon>Actinomycetes</taxon>
        <taxon>Actinomycetales</taxon>
        <taxon>Actinomycetaceae</taxon>
        <taxon>Actinomyces</taxon>
    </lineage>
</organism>
<dbReference type="Gene3D" id="3.40.50.1000">
    <property type="entry name" value="HAD superfamily/HAD-like"/>
    <property type="match status" value="1"/>
</dbReference>
<dbReference type="SUPFAM" id="SSF56784">
    <property type="entry name" value="HAD-like"/>
    <property type="match status" value="1"/>
</dbReference>
<dbReference type="PANTHER" id="PTHR10000">
    <property type="entry name" value="PHOSPHOSERINE PHOSPHATASE"/>
    <property type="match status" value="1"/>
</dbReference>
<dbReference type="InterPro" id="IPR036412">
    <property type="entry name" value="HAD-like_sf"/>
</dbReference>
<gene>
    <name evidence="1" type="ORF">M3I41_03575</name>
</gene>
<dbReference type="InterPro" id="IPR023214">
    <property type="entry name" value="HAD_sf"/>
</dbReference>
<dbReference type="Gene3D" id="3.30.1240.10">
    <property type="match status" value="1"/>
</dbReference>
<accession>A0A9E7AGR7</accession>